<evidence type="ECO:0000256" key="1">
    <source>
        <dbReference type="SAM" id="MobiDB-lite"/>
    </source>
</evidence>
<reference evidence="2 3" key="1">
    <citation type="journal article" date="2014" name="Arch. Microbiol.">
        <title>Bacillus mesophilum sp. nov., strain IITR-54T, a novel 4-chlorobiphenyl dechlorinating bacterium.</title>
        <authorList>
            <person name="Manickam N."/>
            <person name="Singh N.K."/>
            <person name="Bajaj A."/>
            <person name="Kumar R.M."/>
            <person name="Kaur G."/>
            <person name="Kaur N."/>
            <person name="Bala M."/>
            <person name="Kumar A."/>
            <person name="Mayilraj S."/>
        </authorList>
    </citation>
    <scope>NUCLEOTIDE SEQUENCE [LARGE SCALE GENOMIC DNA]</scope>
    <source>
        <strain evidence="2 3">IITR-54</strain>
    </source>
</reference>
<dbReference type="OrthoDB" id="2944041at2"/>
<organism evidence="2 3">
    <name type="scientific">Bacillus mesophilum</name>
    <dbReference type="NCBI Taxonomy" id="1071718"/>
    <lineage>
        <taxon>Bacteria</taxon>
        <taxon>Bacillati</taxon>
        <taxon>Bacillota</taxon>
        <taxon>Bacilli</taxon>
        <taxon>Bacillales</taxon>
        <taxon>Bacillaceae</taxon>
        <taxon>Bacillus</taxon>
    </lineage>
</organism>
<gene>
    <name evidence="2" type="ORF">F7732_16650</name>
</gene>
<sequence>MNNKYFTQENKGNPAANAHESKRFKIQSNKRSHSYKEAGIIHRIGMDYVDLLQSDYSVVRVLTRRIKKIHWVDHHCRNKCLDHVDFEKACRGRDHDLNCSNCSRHHRDCRCGKKHKNYSDFDKISREYDRHDGYCAHCGRHQQDCHCGMGSREKFIDSYLDLHCSHCRRDHDNCHCGKQFHRIKDSVIPYCDDRIHLRLAGLTDSFQYKLFKHKGCKVVLELDLSDTFD</sequence>
<dbReference type="Proteomes" id="UP000441354">
    <property type="component" value="Unassembled WGS sequence"/>
</dbReference>
<dbReference type="EMBL" id="WBOT01000005">
    <property type="protein sequence ID" value="KAB2331468.1"/>
    <property type="molecule type" value="Genomic_DNA"/>
</dbReference>
<feature type="compositionally biased region" description="Polar residues" evidence="1">
    <location>
        <begin position="1"/>
        <end position="11"/>
    </location>
</feature>
<proteinExistence type="predicted"/>
<evidence type="ECO:0000313" key="3">
    <source>
        <dbReference type="Proteomes" id="UP000441354"/>
    </source>
</evidence>
<feature type="region of interest" description="Disordered" evidence="1">
    <location>
        <begin position="1"/>
        <end position="20"/>
    </location>
</feature>
<dbReference type="RefSeq" id="WP_151575122.1">
    <property type="nucleotide sequence ID" value="NZ_WBOT01000005.1"/>
</dbReference>
<dbReference type="AlphaFoldDB" id="A0A7V7RK44"/>
<keyword evidence="3" id="KW-1185">Reference proteome</keyword>
<name>A0A7V7RK44_9BACI</name>
<evidence type="ECO:0000313" key="2">
    <source>
        <dbReference type="EMBL" id="KAB2331468.1"/>
    </source>
</evidence>
<accession>A0A7V7RK44</accession>
<comment type="caution">
    <text evidence="2">The sequence shown here is derived from an EMBL/GenBank/DDBJ whole genome shotgun (WGS) entry which is preliminary data.</text>
</comment>
<protein>
    <submittedName>
        <fullName evidence="2">Uncharacterized protein</fullName>
    </submittedName>
</protein>